<keyword evidence="4" id="KW-1185">Reference proteome</keyword>
<proteinExistence type="predicted"/>
<dbReference type="EMBL" id="ML977570">
    <property type="protein sequence ID" value="KAF2003848.1"/>
    <property type="molecule type" value="Genomic_DNA"/>
</dbReference>
<evidence type="ECO:0000313" key="3">
    <source>
        <dbReference type="EMBL" id="KAF2003848.1"/>
    </source>
</evidence>
<reference evidence="3" key="1">
    <citation type="journal article" date="2020" name="Stud. Mycol.">
        <title>101 Dothideomycetes genomes: a test case for predicting lifestyles and emergence of pathogens.</title>
        <authorList>
            <person name="Haridas S."/>
            <person name="Albert R."/>
            <person name="Binder M."/>
            <person name="Bloem J."/>
            <person name="Labutti K."/>
            <person name="Salamov A."/>
            <person name="Andreopoulos B."/>
            <person name="Baker S."/>
            <person name="Barry K."/>
            <person name="Bills G."/>
            <person name="Bluhm B."/>
            <person name="Cannon C."/>
            <person name="Castanera R."/>
            <person name="Culley D."/>
            <person name="Daum C."/>
            <person name="Ezra D."/>
            <person name="Gonzalez J."/>
            <person name="Henrissat B."/>
            <person name="Kuo A."/>
            <person name="Liang C."/>
            <person name="Lipzen A."/>
            <person name="Lutzoni F."/>
            <person name="Magnuson J."/>
            <person name="Mondo S."/>
            <person name="Nolan M."/>
            <person name="Ohm R."/>
            <person name="Pangilinan J."/>
            <person name="Park H.-J."/>
            <person name="Ramirez L."/>
            <person name="Alfaro M."/>
            <person name="Sun H."/>
            <person name="Tritt A."/>
            <person name="Yoshinaga Y."/>
            <person name="Zwiers L.-H."/>
            <person name="Turgeon B."/>
            <person name="Goodwin S."/>
            <person name="Spatafora J."/>
            <person name="Crous P."/>
            <person name="Grigoriev I."/>
        </authorList>
    </citation>
    <scope>NUCLEOTIDE SEQUENCE</scope>
    <source>
        <strain evidence="3">CBS 123094</strain>
    </source>
</reference>
<dbReference type="OrthoDB" id="3687364at2759"/>
<keyword evidence="1" id="KW-0863">Zinc-finger</keyword>
<evidence type="ECO:0000313" key="4">
    <source>
        <dbReference type="Proteomes" id="UP000799779"/>
    </source>
</evidence>
<accession>A0A6A5WS22</accession>
<dbReference type="InterPro" id="IPR013083">
    <property type="entry name" value="Znf_RING/FYVE/PHD"/>
</dbReference>
<sequence>MPPSASASPTTNPRCCDSCSQPRSKEQFCKNHLLPWIPLSTEEEQEANHDPSHHICPICQLPYGSTNETNNTIDTPHRITGLPCTHLFGIACIQQIFSKEYPGFNRCPLCRLEWFQDTSDRLDMERERISRALAAEMHTDYLTARYTLFREPHLEALVPPMAYAHFVEMLELYRGVFDALHVPVVQGFVDALAKINEDEDEAGTFDPREDCPGGGFPFVDPFSFVGFGWGDEVVYAAVVNALQHFRGRRLVEMYLEERVRGGDVVRMLDRVVEAWEEVFGEESGFVSLVLLVLTWVWKPVDGDEDGIGEV</sequence>
<dbReference type="Gene3D" id="3.30.40.10">
    <property type="entry name" value="Zinc/RING finger domain, C3HC4 (zinc finger)"/>
    <property type="match status" value="1"/>
</dbReference>
<evidence type="ECO:0000256" key="1">
    <source>
        <dbReference type="PROSITE-ProRule" id="PRU00175"/>
    </source>
</evidence>
<dbReference type="PROSITE" id="PS50089">
    <property type="entry name" value="ZF_RING_2"/>
    <property type="match status" value="1"/>
</dbReference>
<evidence type="ECO:0000259" key="2">
    <source>
        <dbReference type="PROSITE" id="PS50089"/>
    </source>
</evidence>
<dbReference type="GO" id="GO:0008270">
    <property type="term" value="F:zinc ion binding"/>
    <property type="evidence" value="ECO:0007669"/>
    <property type="project" value="UniProtKB-KW"/>
</dbReference>
<dbReference type="AlphaFoldDB" id="A0A6A5WS22"/>
<gene>
    <name evidence="3" type="ORF">P154DRAFT_73025</name>
</gene>
<dbReference type="InterPro" id="IPR001841">
    <property type="entry name" value="Znf_RING"/>
</dbReference>
<dbReference type="Proteomes" id="UP000799779">
    <property type="component" value="Unassembled WGS sequence"/>
</dbReference>
<keyword evidence="1" id="KW-0479">Metal-binding</keyword>
<dbReference type="SUPFAM" id="SSF57850">
    <property type="entry name" value="RING/U-box"/>
    <property type="match status" value="1"/>
</dbReference>
<keyword evidence="1" id="KW-0862">Zinc</keyword>
<organism evidence="3 4">
    <name type="scientific">Amniculicola lignicola CBS 123094</name>
    <dbReference type="NCBI Taxonomy" id="1392246"/>
    <lineage>
        <taxon>Eukaryota</taxon>
        <taxon>Fungi</taxon>
        <taxon>Dikarya</taxon>
        <taxon>Ascomycota</taxon>
        <taxon>Pezizomycotina</taxon>
        <taxon>Dothideomycetes</taxon>
        <taxon>Pleosporomycetidae</taxon>
        <taxon>Pleosporales</taxon>
        <taxon>Amniculicolaceae</taxon>
        <taxon>Amniculicola</taxon>
    </lineage>
</organism>
<protein>
    <recommendedName>
        <fullName evidence="2">RING-type domain-containing protein</fullName>
    </recommendedName>
</protein>
<name>A0A6A5WS22_9PLEO</name>
<feature type="domain" description="RING-type" evidence="2">
    <location>
        <begin position="56"/>
        <end position="111"/>
    </location>
</feature>